<gene>
    <name evidence="2" type="ORF">KIN20_002519</name>
</gene>
<protein>
    <submittedName>
        <fullName evidence="2">Uncharacterized protein</fullName>
    </submittedName>
</protein>
<evidence type="ECO:0000313" key="2">
    <source>
        <dbReference type="EMBL" id="KAJ1347461.1"/>
    </source>
</evidence>
<name>A0AAD5MGX8_PARTN</name>
<keyword evidence="3" id="KW-1185">Reference proteome</keyword>
<comment type="caution">
    <text evidence="2">The sequence shown here is derived from an EMBL/GenBank/DDBJ whole genome shotgun (WGS) entry which is preliminary data.</text>
</comment>
<accession>A0AAD5MGX8</accession>
<proteinExistence type="predicted"/>
<evidence type="ECO:0000256" key="1">
    <source>
        <dbReference type="SAM" id="MobiDB-lite"/>
    </source>
</evidence>
<reference evidence="2" key="1">
    <citation type="submission" date="2021-06" db="EMBL/GenBank/DDBJ databases">
        <title>Parelaphostrongylus tenuis whole genome reference sequence.</title>
        <authorList>
            <person name="Garwood T.J."/>
            <person name="Larsen P.A."/>
            <person name="Fountain-Jones N.M."/>
            <person name="Garbe J.R."/>
            <person name="Macchietto M.G."/>
            <person name="Kania S.A."/>
            <person name="Gerhold R.W."/>
            <person name="Richards J.E."/>
            <person name="Wolf T.M."/>
        </authorList>
    </citation>
    <scope>NUCLEOTIDE SEQUENCE</scope>
    <source>
        <strain evidence="2">MNPRO001-30</strain>
        <tissue evidence="2">Meninges</tissue>
    </source>
</reference>
<feature type="region of interest" description="Disordered" evidence="1">
    <location>
        <begin position="126"/>
        <end position="168"/>
    </location>
</feature>
<dbReference type="EMBL" id="JAHQIW010000317">
    <property type="protein sequence ID" value="KAJ1347461.1"/>
    <property type="molecule type" value="Genomic_DNA"/>
</dbReference>
<evidence type="ECO:0000313" key="3">
    <source>
        <dbReference type="Proteomes" id="UP001196413"/>
    </source>
</evidence>
<dbReference type="AlphaFoldDB" id="A0AAD5MGX8"/>
<sequence length="168" mass="19184">MEQVTIPLGKKLRYRCDVSGCRSDMSYSMSGITEHLAEHYAQIKDSKDHYNYQCRNCGRYFVYLGMTVSCYCRWRNNTESNCVVITKDWSSSAARKDFEFMNYVEQHATAVFVTYEANGMGSSSGAVLARGHRASRSPSTARSPRWKSRQDALLLENPSPPRTPRRTV</sequence>
<organism evidence="2 3">
    <name type="scientific">Parelaphostrongylus tenuis</name>
    <name type="common">Meningeal worm</name>
    <dbReference type="NCBI Taxonomy" id="148309"/>
    <lineage>
        <taxon>Eukaryota</taxon>
        <taxon>Metazoa</taxon>
        <taxon>Ecdysozoa</taxon>
        <taxon>Nematoda</taxon>
        <taxon>Chromadorea</taxon>
        <taxon>Rhabditida</taxon>
        <taxon>Rhabditina</taxon>
        <taxon>Rhabditomorpha</taxon>
        <taxon>Strongyloidea</taxon>
        <taxon>Metastrongylidae</taxon>
        <taxon>Parelaphostrongylus</taxon>
    </lineage>
</organism>
<dbReference type="Proteomes" id="UP001196413">
    <property type="component" value="Unassembled WGS sequence"/>
</dbReference>